<evidence type="ECO:0000256" key="10">
    <source>
        <dbReference type="RuleBase" id="RU361118"/>
    </source>
</evidence>
<feature type="binding site" evidence="8">
    <location>
        <position position="131"/>
    </location>
    <ligand>
        <name>alpha-D-mannose 1-phosphate</name>
        <dbReference type="ChEBI" id="CHEBI:58409"/>
    </ligand>
</feature>
<comment type="subcellular location">
    <subcellularLocation>
        <location evidence="1 10">Cytoplasm</location>
    </subcellularLocation>
</comment>
<evidence type="ECO:0000256" key="8">
    <source>
        <dbReference type="PIRSR" id="PIRSR605002-2"/>
    </source>
</evidence>
<evidence type="ECO:0000256" key="9">
    <source>
        <dbReference type="PIRSR" id="PIRSR605002-3"/>
    </source>
</evidence>
<comment type="similarity">
    <text evidence="3 10">Belongs to the eukaryotic PMM family.</text>
</comment>
<evidence type="ECO:0000256" key="4">
    <source>
        <dbReference type="ARBA" id="ARBA00011738"/>
    </source>
</evidence>
<name>L9KTC5_TUPCH</name>
<reference evidence="12" key="1">
    <citation type="submission" date="2012-07" db="EMBL/GenBank/DDBJ databases">
        <title>Genome of the Chinese tree shrew, a rising model animal genetically related to primates.</title>
        <authorList>
            <person name="Zhang G."/>
            <person name="Fan Y."/>
            <person name="Yao Y."/>
            <person name="Huang Z."/>
        </authorList>
    </citation>
    <scope>NUCLEOTIDE SEQUENCE [LARGE SCALE GENOMIC DNA]</scope>
</reference>
<dbReference type="InParanoid" id="L9KTC5"/>
<dbReference type="PANTHER" id="PTHR10466">
    <property type="entry name" value="PHOSPHOMANNOMUTASE"/>
    <property type="match status" value="1"/>
</dbReference>
<comment type="catalytic activity">
    <reaction evidence="10">
        <text>alpha-D-mannose 1-phosphate = D-mannose 6-phosphate</text>
        <dbReference type="Rhea" id="RHEA:11140"/>
        <dbReference type="ChEBI" id="CHEBI:58409"/>
        <dbReference type="ChEBI" id="CHEBI:58735"/>
        <dbReference type="EC" id="5.4.2.8"/>
    </reaction>
</comment>
<comment type="pathway">
    <text evidence="2 10">Nucleotide-sugar biosynthesis; GDP-alpha-D-mannose biosynthesis; alpha-D-mannose 1-phosphate from D-fructose 6-phosphate: step 2/2.</text>
</comment>
<evidence type="ECO:0000256" key="5">
    <source>
        <dbReference type="ARBA" id="ARBA00012730"/>
    </source>
</evidence>
<dbReference type="UniPathway" id="UPA00126">
    <property type="reaction ID" value="UER00424"/>
</dbReference>
<feature type="active site" description="Proton donor/acceptor" evidence="7">
    <location>
        <position position="20"/>
    </location>
</feature>
<comment type="subunit">
    <text evidence="4 10">Homodimer.</text>
</comment>
<feature type="binding site" evidence="8">
    <location>
        <position position="233"/>
    </location>
    <ligand>
        <name>alpha-D-mannose 1-phosphate</name>
        <dbReference type="ChEBI" id="CHEBI:58409"/>
    </ligand>
</feature>
<dbReference type="GO" id="GO:0046872">
    <property type="term" value="F:metal ion binding"/>
    <property type="evidence" value="ECO:0007669"/>
    <property type="project" value="UniProtKB-KW"/>
</dbReference>
<feature type="binding site" evidence="9">
    <location>
        <position position="20"/>
    </location>
    <ligand>
        <name>Mg(2+)</name>
        <dbReference type="ChEBI" id="CHEBI:18420"/>
        <label>1</label>
    </ligand>
</feature>
<dbReference type="FunCoup" id="L9KTC5">
    <property type="interactions" value="662"/>
</dbReference>
<dbReference type="NCBIfam" id="TIGR01484">
    <property type="entry name" value="HAD-SF-IIB"/>
    <property type="match status" value="1"/>
</dbReference>
<proteinExistence type="inferred from homology"/>
<feature type="binding site" evidence="8">
    <location>
        <position position="229"/>
    </location>
    <ligand>
        <name>alpha-D-mannose 1-phosphate</name>
        <dbReference type="ChEBI" id="CHEBI:58409"/>
    </ligand>
</feature>
<sequence length="305" mass="33974">AAPAEGARRKERVLCLFDVDGTLTPARQKIDPEVAAFLQKLRSRVQIGVVGGSDYSKIAEQLGEGDEVIEKFDYVFAENGTVQYKHGRLLSKQTIQNHLGEELLQDLINFCLSYMALLRLPKKRGTFIEFRNGMLNVSPIGRSCTLEERIEFSELDKPVGTGGPFARSVALAEEGVAHSTAPPDPAWLLPTVAQAQGTLRLKEKIREKFVEALKTEFAGKGLRFSRGGMISFDVFPEGWDKRYCLDSLDQDSFDTIHFFGNETSPGGNDFEIYADPRTVGHSVLSPQDTVQRCREIFFPETAHEA</sequence>
<evidence type="ECO:0000313" key="11">
    <source>
        <dbReference type="EMBL" id="ELW64432.1"/>
    </source>
</evidence>
<evidence type="ECO:0000256" key="7">
    <source>
        <dbReference type="PIRSR" id="PIRSR605002-1"/>
    </source>
</evidence>
<dbReference type="GO" id="GO:0006487">
    <property type="term" value="P:protein N-linked glycosylation"/>
    <property type="evidence" value="ECO:0007669"/>
    <property type="project" value="TreeGrafter"/>
</dbReference>
<keyword evidence="12" id="KW-1185">Reference proteome</keyword>
<dbReference type="InterPro" id="IPR006379">
    <property type="entry name" value="HAD-SF_hydro_IIB"/>
</dbReference>
<dbReference type="Proteomes" id="UP000011518">
    <property type="component" value="Unassembled WGS sequence"/>
</dbReference>
<dbReference type="CDD" id="cd02585">
    <property type="entry name" value="HAD_PMM"/>
    <property type="match status" value="1"/>
</dbReference>
<keyword evidence="9" id="KW-0460">Magnesium</keyword>
<dbReference type="InterPro" id="IPR005002">
    <property type="entry name" value="PMM"/>
</dbReference>
<feature type="binding site" evidence="9">
    <location>
        <position position="278"/>
    </location>
    <ligand>
        <name>Mg(2+)</name>
        <dbReference type="ChEBI" id="CHEBI:18420"/>
        <label>1</label>
    </ligand>
</feature>
<evidence type="ECO:0000256" key="2">
    <source>
        <dbReference type="ARBA" id="ARBA00004699"/>
    </source>
</evidence>
<gene>
    <name evidence="11" type="ORF">TREES_T100012034</name>
</gene>
<dbReference type="GO" id="GO:0004615">
    <property type="term" value="F:phosphomannomutase activity"/>
    <property type="evidence" value="ECO:0007669"/>
    <property type="project" value="UniProtKB-EC"/>
</dbReference>
<dbReference type="STRING" id="246437.L9KTC5"/>
<feature type="active site" description="Nucleophile" evidence="7">
    <location>
        <position position="18"/>
    </location>
</feature>
<feature type="binding site" evidence="8">
    <location>
        <position position="231"/>
    </location>
    <ligand>
        <name>alpha-D-mannose 1-phosphate</name>
        <dbReference type="ChEBI" id="CHEBI:58409"/>
    </ligand>
</feature>
<dbReference type="EC" id="5.4.2.8" evidence="5 10"/>
<dbReference type="SUPFAM" id="SSF56784">
    <property type="entry name" value="HAD-like"/>
    <property type="match status" value="2"/>
</dbReference>
<feature type="binding site" evidence="8">
    <location>
        <position position="142"/>
    </location>
    <ligand>
        <name>alpha-D-mannose 1-phosphate</name>
        <dbReference type="ChEBI" id="CHEBI:58409"/>
    </ligand>
</feature>
<feature type="non-terminal residue" evidence="11">
    <location>
        <position position="1"/>
    </location>
</feature>
<evidence type="ECO:0000313" key="12">
    <source>
        <dbReference type="Proteomes" id="UP000011518"/>
    </source>
</evidence>
<dbReference type="AlphaFoldDB" id="L9KTC5"/>
<feature type="binding site" evidence="9">
    <location>
        <position position="275"/>
    </location>
    <ligand>
        <name>Mg(2+)</name>
        <dbReference type="ChEBI" id="CHEBI:18420"/>
        <label>1</label>
    </ligand>
</feature>
<evidence type="ECO:0000256" key="1">
    <source>
        <dbReference type="ARBA" id="ARBA00004496"/>
    </source>
</evidence>
<feature type="binding site" evidence="9">
    <location>
        <position position="273"/>
    </location>
    <ligand>
        <name>Mg(2+)</name>
        <dbReference type="ChEBI" id="CHEBI:18420"/>
        <label>1</label>
    </ligand>
</feature>
<keyword evidence="6 10" id="KW-0413">Isomerase</keyword>
<feature type="binding site" evidence="9">
    <location>
        <position position="261"/>
    </location>
    <ligand>
        <name>Mg(2+)</name>
        <dbReference type="ChEBI" id="CHEBI:18420"/>
        <label>1</label>
    </ligand>
</feature>
<dbReference type="Pfam" id="PF03332">
    <property type="entry name" value="PMM"/>
    <property type="match status" value="2"/>
</dbReference>
<feature type="binding site" evidence="9">
    <location>
        <position position="18"/>
    </location>
    <ligand>
        <name>Mg(2+)</name>
        <dbReference type="ChEBI" id="CHEBI:18420"/>
        <label>1</label>
    </ligand>
</feature>
<comment type="function">
    <text evidence="10">Involved in the synthesis of the GDP-mannose and dolichol-phosphate-mannose required for a number of critical mannosyl transfer reactions.</text>
</comment>
<accession>L9KTC5</accession>
<feature type="binding site" evidence="8">
    <location>
        <position position="27"/>
    </location>
    <ligand>
        <name>alpha-D-mannose 1-phosphate</name>
        <dbReference type="ChEBI" id="CHEBI:58409"/>
    </ligand>
</feature>
<dbReference type="EMBL" id="KB320729">
    <property type="protein sequence ID" value="ELW64432.1"/>
    <property type="molecule type" value="Genomic_DNA"/>
</dbReference>
<dbReference type="InterPro" id="IPR036412">
    <property type="entry name" value="HAD-like_sf"/>
</dbReference>
<protein>
    <recommendedName>
        <fullName evidence="5 10">Phosphomannomutase</fullName>
        <ecNumber evidence="5 10">5.4.2.8</ecNumber>
    </recommendedName>
</protein>
<dbReference type="GO" id="GO:0009298">
    <property type="term" value="P:GDP-mannose biosynthetic process"/>
    <property type="evidence" value="ECO:0007669"/>
    <property type="project" value="UniProtKB-UniPathway"/>
</dbReference>
<evidence type="ECO:0000256" key="3">
    <source>
        <dbReference type="ARBA" id="ARBA00009736"/>
    </source>
</evidence>
<organism evidence="11 12">
    <name type="scientific">Tupaia chinensis</name>
    <name type="common">Chinese tree shrew</name>
    <name type="synonym">Tupaia belangeri chinensis</name>
    <dbReference type="NCBI Taxonomy" id="246437"/>
    <lineage>
        <taxon>Eukaryota</taxon>
        <taxon>Metazoa</taxon>
        <taxon>Chordata</taxon>
        <taxon>Craniata</taxon>
        <taxon>Vertebrata</taxon>
        <taxon>Euteleostomi</taxon>
        <taxon>Mammalia</taxon>
        <taxon>Eutheria</taxon>
        <taxon>Euarchontoglires</taxon>
        <taxon>Scandentia</taxon>
        <taxon>Tupaiidae</taxon>
        <taxon>Tupaia</taxon>
    </lineage>
</organism>
<keyword evidence="10" id="KW-0963">Cytoplasm</keyword>
<dbReference type="Gene3D" id="3.40.50.1000">
    <property type="entry name" value="HAD superfamily/HAD-like"/>
    <property type="match status" value="2"/>
</dbReference>
<reference evidence="12" key="2">
    <citation type="journal article" date="2013" name="Nat. Commun.">
        <title>Genome of the Chinese tree shrew.</title>
        <authorList>
            <person name="Fan Y."/>
            <person name="Huang Z.Y."/>
            <person name="Cao C.C."/>
            <person name="Chen C.S."/>
            <person name="Chen Y.X."/>
            <person name="Fan D.D."/>
            <person name="He J."/>
            <person name="Hou H.L."/>
            <person name="Hu L."/>
            <person name="Hu X.T."/>
            <person name="Jiang X.T."/>
            <person name="Lai R."/>
            <person name="Lang Y.S."/>
            <person name="Liang B."/>
            <person name="Liao S.G."/>
            <person name="Mu D."/>
            <person name="Ma Y.Y."/>
            <person name="Niu Y.Y."/>
            <person name="Sun X.Q."/>
            <person name="Xia J.Q."/>
            <person name="Xiao J."/>
            <person name="Xiong Z.Q."/>
            <person name="Xu L."/>
            <person name="Yang L."/>
            <person name="Zhang Y."/>
            <person name="Zhao W."/>
            <person name="Zhao X.D."/>
            <person name="Zheng Y.T."/>
            <person name="Zhou J.M."/>
            <person name="Zhu Y.B."/>
            <person name="Zhang G.J."/>
            <person name="Wang J."/>
            <person name="Yao Y.G."/>
        </authorList>
    </citation>
    <scope>NUCLEOTIDE SEQUENCE [LARGE SCALE GENOMIC DNA]</scope>
</reference>
<comment type="cofactor">
    <cofactor evidence="9">
        <name>Mg(2+)</name>
        <dbReference type="ChEBI" id="CHEBI:18420"/>
    </cofactor>
</comment>
<dbReference type="GO" id="GO:0006013">
    <property type="term" value="P:mannose metabolic process"/>
    <property type="evidence" value="ECO:0007669"/>
    <property type="project" value="TreeGrafter"/>
</dbReference>
<keyword evidence="9" id="KW-0479">Metal-binding</keyword>
<evidence type="ECO:0000256" key="6">
    <source>
        <dbReference type="ARBA" id="ARBA00023235"/>
    </source>
</evidence>
<feature type="binding site" evidence="8">
    <location>
        <position position="149"/>
    </location>
    <ligand>
        <name>alpha-D-mannose 1-phosphate</name>
        <dbReference type="ChEBI" id="CHEBI:58409"/>
    </ligand>
</feature>
<dbReference type="PANTHER" id="PTHR10466:SF1">
    <property type="entry name" value="PHOSPHOMANNOMUTASE 1"/>
    <property type="match status" value="1"/>
</dbReference>
<dbReference type="InterPro" id="IPR023214">
    <property type="entry name" value="HAD_sf"/>
</dbReference>
<dbReference type="GO" id="GO:0005829">
    <property type="term" value="C:cytosol"/>
    <property type="evidence" value="ECO:0007669"/>
    <property type="project" value="TreeGrafter"/>
</dbReference>